<evidence type="ECO:0000256" key="1">
    <source>
        <dbReference type="SAM" id="MobiDB-lite"/>
    </source>
</evidence>
<keyword evidence="3" id="KW-0378">Hydrolase</keyword>
<dbReference type="Gene3D" id="3.40.50.1820">
    <property type="entry name" value="alpha/beta hydrolase"/>
    <property type="match status" value="1"/>
</dbReference>
<dbReference type="Pfam" id="PF02129">
    <property type="entry name" value="Peptidase_S15"/>
    <property type="match status" value="1"/>
</dbReference>
<dbReference type="InterPro" id="IPR000383">
    <property type="entry name" value="Xaa-Pro-like_dom"/>
</dbReference>
<dbReference type="PANTHER" id="PTHR43265">
    <property type="entry name" value="ESTERASE ESTD"/>
    <property type="match status" value="1"/>
</dbReference>
<dbReference type="EMBL" id="CP032317">
    <property type="protein sequence ID" value="AYA38331.1"/>
    <property type="molecule type" value="Genomic_DNA"/>
</dbReference>
<accession>A0A3B7RBI1</accession>
<evidence type="ECO:0000259" key="2">
    <source>
        <dbReference type="Pfam" id="PF02129"/>
    </source>
</evidence>
<organism evidence="3 4">
    <name type="scientific">Hymenobacter oligotrophus</name>
    <dbReference type="NCBI Taxonomy" id="2319843"/>
    <lineage>
        <taxon>Bacteria</taxon>
        <taxon>Pseudomonadati</taxon>
        <taxon>Bacteroidota</taxon>
        <taxon>Cytophagia</taxon>
        <taxon>Cytophagales</taxon>
        <taxon>Hymenobacteraceae</taxon>
        <taxon>Hymenobacter</taxon>
    </lineage>
</organism>
<dbReference type="InterPro" id="IPR029058">
    <property type="entry name" value="AB_hydrolase_fold"/>
</dbReference>
<sequence>MNFMRNFLRLQPFLWFLLLLPLLGTAAKYNPADSPLGGQWRGELKGTGGTSELVITIIPLSNGTLYATLDVPKQKITRMPVKVAVKGADVTMRIEEAGSRFTGKLAADGKSMKGTWSQPGLTSPLVLERSAGSVLNAATFKPAAPYREEEVVIPNKVDKLRLVGTLTMPQGRGPFPGVVLISDSGPQDRNAAVDNYRMFNILADYLTRRGVAVLRYDDRGVGKSTGSYQQANTADLVSDAQAAMGFLRAHYKVNKTQVGMIGHGEGANIALLSAAQPIGAPSFVVSLAGSGQSGSELLRRQQTEIMRLIGSTPAQVSAALQLHERMLNIIRETPNNDLARAKVAAMLRMSNADIDFTMVQARATQLTSPWYRFFIDFDPKTRFSGVKCPVLALNGTADLMVSANRNLPLLQKGLRAKGNKKVEVYKLTGVNHWFQSDRSQWPLVNGDIQPTFSPRALVLIHGWIAKHSAKPVERPASPQVAKTKLGLRSKAKAAQASTATQRAAN</sequence>
<dbReference type="GO" id="GO:0052689">
    <property type="term" value="F:carboxylic ester hydrolase activity"/>
    <property type="evidence" value="ECO:0007669"/>
    <property type="project" value="TreeGrafter"/>
</dbReference>
<keyword evidence="4" id="KW-1185">Reference proteome</keyword>
<dbReference type="SUPFAM" id="SSF53474">
    <property type="entry name" value="alpha/beta-Hydrolases"/>
    <property type="match status" value="1"/>
</dbReference>
<feature type="domain" description="Xaa-Pro dipeptidyl-peptidase-like" evidence="2">
    <location>
        <begin position="160"/>
        <end position="410"/>
    </location>
</feature>
<dbReference type="Proteomes" id="UP000262802">
    <property type="component" value="Chromosome"/>
</dbReference>
<reference evidence="3 4" key="1">
    <citation type="submission" date="2018-09" db="EMBL/GenBank/DDBJ databases">
        <title>Hymenobacter medium sp. nov., isolated from R2A medium.</title>
        <authorList>
            <person name="Yingchao G."/>
        </authorList>
    </citation>
    <scope>NUCLEOTIDE SEQUENCE [LARGE SCALE GENOMIC DNA]</scope>
    <source>
        <strain evidence="4">sh-6</strain>
    </source>
</reference>
<evidence type="ECO:0000313" key="4">
    <source>
        <dbReference type="Proteomes" id="UP000262802"/>
    </source>
</evidence>
<dbReference type="AlphaFoldDB" id="A0A3B7RBI1"/>
<proteinExistence type="predicted"/>
<feature type="compositionally biased region" description="Low complexity" evidence="1">
    <location>
        <begin position="492"/>
        <end position="505"/>
    </location>
</feature>
<name>A0A3B7RBI1_9BACT</name>
<gene>
    <name evidence="3" type="ORF">D3Y59_15545</name>
</gene>
<evidence type="ECO:0000313" key="3">
    <source>
        <dbReference type="EMBL" id="AYA38331.1"/>
    </source>
</evidence>
<dbReference type="InterPro" id="IPR053145">
    <property type="entry name" value="AB_hydrolase_Est10"/>
</dbReference>
<dbReference type="PANTHER" id="PTHR43265:SF1">
    <property type="entry name" value="ESTERASE ESTD"/>
    <property type="match status" value="1"/>
</dbReference>
<protein>
    <submittedName>
        <fullName evidence="3">Alpha/beta hydrolase</fullName>
    </submittedName>
</protein>
<feature type="region of interest" description="Disordered" evidence="1">
    <location>
        <begin position="471"/>
        <end position="505"/>
    </location>
</feature>
<dbReference type="OrthoDB" id="9809549at2"/>
<dbReference type="KEGG" id="hyh:D3Y59_15545"/>